<reference evidence="3" key="1">
    <citation type="journal article" date="2019" name="Int. J. Syst. Evol. Microbiol.">
        <title>The Global Catalogue of Microorganisms (GCM) 10K type strain sequencing project: providing services to taxonomists for standard genome sequencing and annotation.</title>
        <authorList>
            <consortium name="The Broad Institute Genomics Platform"/>
            <consortium name="The Broad Institute Genome Sequencing Center for Infectious Disease"/>
            <person name="Wu L."/>
            <person name="Ma J."/>
        </authorList>
    </citation>
    <scope>NUCLEOTIDE SEQUENCE [LARGE SCALE GENOMIC DNA]</scope>
    <source>
        <strain evidence="3">CCUG 39402</strain>
    </source>
</reference>
<dbReference type="PROSITE" id="PS51257">
    <property type="entry name" value="PROKAR_LIPOPROTEIN"/>
    <property type="match status" value="1"/>
</dbReference>
<organism evidence="2 3">
    <name type="scientific">Polaromonas aquatica</name>
    <dbReference type="NCBI Taxonomy" id="332657"/>
    <lineage>
        <taxon>Bacteria</taxon>
        <taxon>Pseudomonadati</taxon>
        <taxon>Pseudomonadota</taxon>
        <taxon>Betaproteobacteria</taxon>
        <taxon>Burkholderiales</taxon>
        <taxon>Comamonadaceae</taxon>
        <taxon>Polaromonas</taxon>
    </lineage>
</organism>
<evidence type="ECO:0000313" key="2">
    <source>
        <dbReference type="EMBL" id="MFC6279919.1"/>
    </source>
</evidence>
<dbReference type="Proteomes" id="UP001596270">
    <property type="component" value="Unassembled WGS sequence"/>
</dbReference>
<dbReference type="EMBL" id="JBHSRS010000002">
    <property type="protein sequence ID" value="MFC6279919.1"/>
    <property type="molecule type" value="Genomic_DNA"/>
</dbReference>
<evidence type="ECO:0000313" key="3">
    <source>
        <dbReference type="Proteomes" id="UP001596270"/>
    </source>
</evidence>
<feature type="chain" id="PRO_5047265239" description="Lipoprotein" evidence="1">
    <location>
        <begin position="26"/>
        <end position="66"/>
    </location>
</feature>
<protein>
    <recommendedName>
        <fullName evidence="4">Lipoprotein</fullName>
    </recommendedName>
</protein>
<keyword evidence="3" id="KW-1185">Reference proteome</keyword>
<sequence length="66" mass="7115">MKSLRLSGLLALAGLSALLSGCVVAPIEPGPYAAYPARPVYVNPGPVVVVPAPYYGYRGWGYRRWH</sequence>
<comment type="caution">
    <text evidence="2">The sequence shown here is derived from an EMBL/GenBank/DDBJ whole genome shotgun (WGS) entry which is preliminary data.</text>
</comment>
<accession>A0ABW1TQN9</accession>
<dbReference type="RefSeq" id="WP_371435530.1">
    <property type="nucleotide sequence ID" value="NZ_JBHSRS010000002.1"/>
</dbReference>
<proteinExistence type="predicted"/>
<name>A0ABW1TQN9_9BURK</name>
<keyword evidence="1" id="KW-0732">Signal</keyword>
<evidence type="ECO:0008006" key="4">
    <source>
        <dbReference type="Google" id="ProtNLM"/>
    </source>
</evidence>
<feature type="signal peptide" evidence="1">
    <location>
        <begin position="1"/>
        <end position="25"/>
    </location>
</feature>
<gene>
    <name evidence="2" type="ORF">ACFQND_01525</name>
</gene>
<evidence type="ECO:0000256" key="1">
    <source>
        <dbReference type="SAM" id="SignalP"/>
    </source>
</evidence>